<accession>A0A811UJA5</accession>
<dbReference type="Proteomes" id="UP000606786">
    <property type="component" value="Unassembled WGS sequence"/>
</dbReference>
<organism evidence="1 2">
    <name type="scientific">Ceratitis capitata</name>
    <name type="common">Mediterranean fruit fly</name>
    <name type="synonym">Tephritis capitata</name>
    <dbReference type="NCBI Taxonomy" id="7213"/>
    <lineage>
        <taxon>Eukaryota</taxon>
        <taxon>Metazoa</taxon>
        <taxon>Ecdysozoa</taxon>
        <taxon>Arthropoda</taxon>
        <taxon>Hexapoda</taxon>
        <taxon>Insecta</taxon>
        <taxon>Pterygota</taxon>
        <taxon>Neoptera</taxon>
        <taxon>Endopterygota</taxon>
        <taxon>Diptera</taxon>
        <taxon>Brachycera</taxon>
        <taxon>Muscomorpha</taxon>
        <taxon>Tephritoidea</taxon>
        <taxon>Tephritidae</taxon>
        <taxon>Ceratitis</taxon>
        <taxon>Ceratitis</taxon>
    </lineage>
</organism>
<dbReference type="EMBL" id="CAJHJT010000012">
    <property type="protein sequence ID" value="CAD6998851.1"/>
    <property type="molecule type" value="Genomic_DNA"/>
</dbReference>
<name>A0A811UJA5_CERCA</name>
<comment type="caution">
    <text evidence="1">The sequence shown here is derived from an EMBL/GenBank/DDBJ whole genome shotgun (WGS) entry which is preliminary data.</text>
</comment>
<proteinExistence type="predicted"/>
<protein>
    <submittedName>
        <fullName evidence="1">(Mediterranean fruit fly) hypothetical protein</fullName>
    </submittedName>
</protein>
<reference evidence="1" key="1">
    <citation type="submission" date="2020-11" db="EMBL/GenBank/DDBJ databases">
        <authorList>
            <person name="Whitehead M."/>
        </authorList>
    </citation>
    <scope>NUCLEOTIDE SEQUENCE</scope>
    <source>
        <strain evidence="1">EGII</strain>
    </source>
</reference>
<evidence type="ECO:0000313" key="1">
    <source>
        <dbReference type="EMBL" id="CAD6998851.1"/>
    </source>
</evidence>
<dbReference type="AlphaFoldDB" id="A0A811UJA5"/>
<sequence length="62" mass="6782">GAGFCKTRQHFLRRPFGFYGLGFAHNKLQNFETFLAITTCSIDLLPVPNHNGIAGQGSADDL</sequence>
<gene>
    <name evidence="1" type="ORF">CCAP1982_LOCUS7400</name>
</gene>
<evidence type="ECO:0000313" key="2">
    <source>
        <dbReference type="Proteomes" id="UP000606786"/>
    </source>
</evidence>
<keyword evidence="2" id="KW-1185">Reference proteome</keyword>
<feature type="non-terminal residue" evidence="1">
    <location>
        <position position="1"/>
    </location>
</feature>